<sequence>MKKFGSVALIFLIVLALLIKTVGTFTLCGGTLLQNWIGVGACSNSQNQFIGFGNFRMEGEDLAGVVFLFVALVVLGLTYKLIVSKRGK</sequence>
<proteinExistence type="predicted"/>
<keyword evidence="1" id="KW-1133">Transmembrane helix</keyword>
<dbReference type="EMBL" id="JAUOQI010000004">
    <property type="protein sequence ID" value="MDO6577091.1"/>
    <property type="molecule type" value="Genomic_DNA"/>
</dbReference>
<evidence type="ECO:0000313" key="2">
    <source>
        <dbReference type="EMBL" id="MDO6577091.1"/>
    </source>
</evidence>
<dbReference type="Proteomes" id="UP001170717">
    <property type="component" value="Unassembled WGS sequence"/>
</dbReference>
<accession>A0AAW7Z2D1</accession>
<evidence type="ECO:0000313" key="3">
    <source>
        <dbReference type="Proteomes" id="UP001170717"/>
    </source>
</evidence>
<organism evidence="2 3">
    <name type="scientific">Alteromonas stellipolaris</name>
    <dbReference type="NCBI Taxonomy" id="233316"/>
    <lineage>
        <taxon>Bacteria</taxon>
        <taxon>Pseudomonadati</taxon>
        <taxon>Pseudomonadota</taxon>
        <taxon>Gammaproteobacteria</taxon>
        <taxon>Alteromonadales</taxon>
        <taxon>Alteromonadaceae</taxon>
        <taxon>Alteromonas/Salinimonas group</taxon>
        <taxon>Alteromonas</taxon>
    </lineage>
</organism>
<reference evidence="2" key="1">
    <citation type="submission" date="2023-07" db="EMBL/GenBank/DDBJ databases">
        <title>Genome content predicts the carbon catabolic preferences of heterotrophic bacteria.</title>
        <authorList>
            <person name="Gralka M."/>
        </authorList>
    </citation>
    <scope>NUCLEOTIDE SEQUENCE</scope>
    <source>
        <strain evidence="2">F2M12</strain>
    </source>
</reference>
<dbReference type="AlphaFoldDB" id="A0AAW7Z2D1"/>
<feature type="transmembrane region" description="Helical" evidence="1">
    <location>
        <begin position="62"/>
        <end position="82"/>
    </location>
</feature>
<keyword evidence="1" id="KW-0812">Transmembrane</keyword>
<dbReference type="RefSeq" id="WP_061997673.1">
    <property type="nucleotide sequence ID" value="NZ_JAUOPZ010000022.1"/>
</dbReference>
<keyword evidence="1" id="KW-0472">Membrane</keyword>
<evidence type="ECO:0000256" key="1">
    <source>
        <dbReference type="SAM" id="Phobius"/>
    </source>
</evidence>
<comment type="caution">
    <text evidence="2">The sequence shown here is derived from an EMBL/GenBank/DDBJ whole genome shotgun (WGS) entry which is preliminary data.</text>
</comment>
<name>A0AAW7Z2D1_9ALTE</name>
<gene>
    <name evidence="2" type="ORF">Q4527_06790</name>
</gene>
<protein>
    <submittedName>
        <fullName evidence="2">Uncharacterized protein</fullName>
    </submittedName>
</protein>